<gene>
    <name evidence="8" type="ORF">MSIBF_A1410017</name>
</gene>
<evidence type="ECO:0000313" key="8">
    <source>
        <dbReference type="EMBL" id="CEG11381.1"/>
    </source>
</evidence>
<accession>A0A098E7A6</accession>
<reference evidence="8" key="1">
    <citation type="submission" date="2014-09" db="EMBL/GenBank/DDBJ databases">
        <authorList>
            <person name="Probst J Alexander"/>
        </authorList>
    </citation>
    <scope>NUCLEOTIDE SEQUENCE</scope>
</reference>
<dbReference type="EC" id="4.2.1.1" evidence="3"/>
<dbReference type="InterPro" id="IPR036874">
    <property type="entry name" value="Carbonic_anhydrase_sf"/>
</dbReference>
<dbReference type="AlphaFoldDB" id="A0A098E7A6"/>
<name>A0A098E7A6_9ZZZZ</name>
<dbReference type="GO" id="GO:0015976">
    <property type="term" value="P:carbon utilization"/>
    <property type="evidence" value="ECO:0007669"/>
    <property type="project" value="InterPro"/>
</dbReference>
<proteinExistence type="inferred from homology"/>
<comment type="cofactor">
    <cofactor evidence="1">
        <name>Zn(2+)</name>
        <dbReference type="ChEBI" id="CHEBI:29105"/>
    </cofactor>
</comment>
<dbReference type="EMBL" id="CCXY01000048">
    <property type="protein sequence ID" value="CEG11381.1"/>
    <property type="molecule type" value="Genomic_DNA"/>
</dbReference>
<keyword evidence="5" id="KW-0862">Zinc</keyword>
<dbReference type="PANTHER" id="PTHR11002">
    <property type="entry name" value="CARBONIC ANHYDRASE"/>
    <property type="match status" value="1"/>
</dbReference>
<protein>
    <recommendedName>
        <fullName evidence="3">carbonic anhydrase</fullName>
        <ecNumber evidence="3">4.2.1.1</ecNumber>
    </recommendedName>
</protein>
<keyword evidence="6" id="KW-0456">Lyase</keyword>
<evidence type="ECO:0000256" key="6">
    <source>
        <dbReference type="ARBA" id="ARBA00023239"/>
    </source>
</evidence>
<dbReference type="GO" id="GO:0008270">
    <property type="term" value="F:zinc ion binding"/>
    <property type="evidence" value="ECO:0007669"/>
    <property type="project" value="InterPro"/>
</dbReference>
<dbReference type="Pfam" id="PF00484">
    <property type="entry name" value="Pro_CA"/>
    <property type="match status" value="1"/>
</dbReference>
<evidence type="ECO:0000256" key="4">
    <source>
        <dbReference type="ARBA" id="ARBA00022723"/>
    </source>
</evidence>
<dbReference type="GO" id="GO:0004089">
    <property type="term" value="F:carbonate dehydratase activity"/>
    <property type="evidence" value="ECO:0007669"/>
    <property type="project" value="UniProtKB-EC"/>
</dbReference>
<evidence type="ECO:0000256" key="1">
    <source>
        <dbReference type="ARBA" id="ARBA00001947"/>
    </source>
</evidence>
<dbReference type="PROSITE" id="PS00704">
    <property type="entry name" value="PROK_CO2_ANHYDRASE_1"/>
    <property type="match status" value="1"/>
</dbReference>
<dbReference type="CDD" id="cd00382">
    <property type="entry name" value="beta_CA"/>
    <property type="match status" value="1"/>
</dbReference>
<keyword evidence="4" id="KW-0479">Metal-binding</keyword>
<dbReference type="InterPro" id="IPR015892">
    <property type="entry name" value="Carbonic_anhydrase_CS"/>
</dbReference>
<evidence type="ECO:0000256" key="5">
    <source>
        <dbReference type="ARBA" id="ARBA00022833"/>
    </source>
</evidence>
<sequence>MEHSKIVEEIVNRNDNYVKKHNDHYFTHHIASQHPIITLVSCSDSRVQPNVLIENPINNMFEIENIGNQISTCEGSVSYGVLYLKTPVILILGHSDCGALKAFMNGYEKIEASIKKEIDNLRPVGLSKEYTAENFEEILLLNAQKNIDYQVNFAVKTFKDLIRNGKLTVIGAYYDFKNEFDKGYGRMLILNVNGEKNRNKIKGLPVFEHLSKEFKDVIIDRYSTKIK</sequence>
<dbReference type="Gene3D" id="3.40.1050.10">
    <property type="entry name" value="Carbonic anhydrase"/>
    <property type="match status" value="1"/>
</dbReference>
<evidence type="ECO:0000256" key="7">
    <source>
        <dbReference type="ARBA" id="ARBA00048348"/>
    </source>
</evidence>
<dbReference type="SMART" id="SM00947">
    <property type="entry name" value="Pro_CA"/>
    <property type="match status" value="1"/>
</dbReference>
<evidence type="ECO:0000256" key="2">
    <source>
        <dbReference type="ARBA" id="ARBA00006217"/>
    </source>
</evidence>
<comment type="catalytic activity">
    <reaction evidence="7">
        <text>hydrogencarbonate + H(+) = CO2 + H2O</text>
        <dbReference type="Rhea" id="RHEA:10748"/>
        <dbReference type="ChEBI" id="CHEBI:15377"/>
        <dbReference type="ChEBI" id="CHEBI:15378"/>
        <dbReference type="ChEBI" id="CHEBI:16526"/>
        <dbReference type="ChEBI" id="CHEBI:17544"/>
        <dbReference type="EC" id="4.2.1.1"/>
    </reaction>
</comment>
<evidence type="ECO:0000256" key="3">
    <source>
        <dbReference type="ARBA" id="ARBA00012925"/>
    </source>
</evidence>
<organism evidence="8">
    <name type="scientific">groundwater metagenome</name>
    <dbReference type="NCBI Taxonomy" id="717931"/>
    <lineage>
        <taxon>unclassified sequences</taxon>
        <taxon>metagenomes</taxon>
        <taxon>ecological metagenomes</taxon>
    </lineage>
</organism>
<dbReference type="SUPFAM" id="SSF53056">
    <property type="entry name" value="beta-carbonic anhydrase, cab"/>
    <property type="match status" value="1"/>
</dbReference>
<dbReference type="InterPro" id="IPR001765">
    <property type="entry name" value="Carbonic_anhydrase"/>
</dbReference>
<dbReference type="PANTHER" id="PTHR11002:SF76">
    <property type="entry name" value="CARBONIC ANHYDRASE"/>
    <property type="match status" value="1"/>
</dbReference>
<comment type="similarity">
    <text evidence="2">Belongs to the beta-class carbonic anhydrase family.</text>
</comment>